<dbReference type="CDD" id="cd05125">
    <property type="entry name" value="Mth938_2P1-like"/>
    <property type="match status" value="1"/>
</dbReference>
<dbReference type="GO" id="GO:0005743">
    <property type="term" value="C:mitochondrial inner membrane"/>
    <property type="evidence" value="ECO:0007669"/>
    <property type="project" value="TreeGrafter"/>
</dbReference>
<keyword evidence="5" id="KW-0830">Ubiquinone</keyword>
<evidence type="ECO:0000256" key="4">
    <source>
        <dbReference type="ARBA" id="ARBA00049984"/>
    </source>
</evidence>
<dbReference type="Proteomes" id="UP000440578">
    <property type="component" value="Unassembled WGS sequence"/>
</dbReference>
<evidence type="ECO:0000313" key="6">
    <source>
        <dbReference type="Proteomes" id="UP000440578"/>
    </source>
</evidence>
<dbReference type="AlphaFoldDB" id="A0A6A4W7F9"/>
<dbReference type="InterPro" id="IPR007523">
    <property type="entry name" value="NDUFAF3/AAMDC"/>
</dbReference>
<comment type="subcellular location">
    <subcellularLocation>
        <location evidence="1">Mitochondrion</location>
    </subcellularLocation>
</comment>
<dbReference type="Pfam" id="PF04430">
    <property type="entry name" value="DUF498"/>
    <property type="match status" value="1"/>
</dbReference>
<dbReference type="SUPFAM" id="SSF64076">
    <property type="entry name" value="MTH938-like"/>
    <property type="match status" value="1"/>
</dbReference>
<accession>A0A6A4W7F9</accession>
<dbReference type="PANTHER" id="PTHR21192">
    <property type="entry name" value="NUCLEAR PROTEIN E3-3"/>
    <property type="match status" value="1"/>
</dbReference>
<sequence length="199" mass="22171">MMLNRWKSFSSCIYGAAKQSVCSSVRTRGLSVTPQRLEYSEHNEDQKTTVTFLNREMGDMISVDGISQYGFHLNSGVVVLGPMAVFPRTVLGWNVPSAPHITPASLALFAILEPRLDCLVIGTGDRGTTVSKEVIAFLRQKKISFEILPTEQAAATFNFMNLERRCVAGALIPPVDVRLVDRDYEQHQKSQRQALLEEP</sequence>
<organism evidence="5 6">
    <name type="scientific">Amphibalanus amphitrite</name>
    <name type="common">Striped barnacle</name>
    <name type="synonym">Balanus amphitrite</name>
    <dbReference type="NCBI Taxonomy" id="1232801"/>
    <lineage>
        <taxon>Eukaryota</taxon>
        <taxon>Metazoa</taxon>
        <taxon>Ecdysozoa</taxon>
        <taxon>Arthropoda</taxon>
        <taxon>Crustacea</taxon>
        <taxon>Multicrustacea</taxon>
        <taxon>Cirripedia</taxon>
        <taxon>Thoracica</taxon>
        <taxon>Thoracicalcarea</taxon>
        <taxon>Balanomorpha</taxon>
        <taxon>Balanoidea</taxon>
        <taxon>Balanidae</taxon>
        <taxon>Amphibalaninae</taxon>
        <taxon>Amphibalanus</taxon>
    </lineage>
</organism>
<dbReference type="OrthoDB" id="20681at2759"/>
<evidence type="ECO:0000256" key="3">
    <source>
        <dbReference type="ARBA" id="ARBA00023128"/>
    </source>
</evidence>
<comment type="similarity">
    <text evidence="4">Belongs to the NDUFAF3 family.</text>
</comment>
<evidence type="ECO:0000256" key="2">
    <source>
        <dbReference type="ARBA" id="ARBA00021776"/>
    </source>
</evidence>
<dbReference type="EMBL" id="VIIS01001348">
    <property type="protein sequence ID" value="KAF0299600.1"/>
    <property type="molecule type" value="Genomic_DNA"/>
</dbReference>
<keyword evidence="3" id="KW-0496">Mitochondrion</keyword>
<dbReference type="Gene3D" id="3.40.1230.10">
    <property type="entry name" value="MTH938-like"/>
    <property type="match status" value="1"/>
</dbReference>
<reference evidence="5 6" key="1">
    <citation type="submission" date="2019-07" db="EMBL/GenBank/DDBJ databases">
        <title>Draft genome assembly of a fouling barnacle, Amphibalanus amphitrite (Darwin, 1854): The first reference genome for Thecostraca.</title>
        <authorList>
            <person name="Kim W."/>
        </authorList>
    </citation>
    <scope>NUCLEOTIDE SEQUENCE [LARGE SCALE GENOMIC DNA]</scope>
    <source>
        <strain evidence="5">SNU_AA5</strain>
        <tissue evidence="5">Soma without cirri and trophi</tissue>
    </source>
</reference>
<name>A0A6A4W7F9_AMPAM</name>
<comment type="caution">
    <text evidence="5">The sequence shown here is derived from an EMBL/GenBank/DDBJ whole genome shotgun (WGS) entry which is preliminary data.</text>
</comment>
<dbReference type="PANTHER" id="PTHR21192:SF2">
    <property type="entry name" value="NADH DEHYDROGENASE [UBIQUINONE] 1 ALPHA SUBCOMPLEX ASSEMBLY FACTOR 3"/>
    <property type="match status" value="1"/>
</dbReference>
<dbReference type="InterPro" id="IPR036748">
    <property type="entry name" value="MTH938-like_sf"/>
</dbReference>
<gene>
    <name evidence="5" type="primary">ndufaf3_2</name>
    <name evidence="5" type="ORF">FJT64_003462</name>
</gene>
<evidence type="ECO:0000256" key="1">
    <source>
        <dbReference type="ARBA" id="ARBA00004173"/>
    </source>
</evidence>
<protein>
    <recommendedName>
        <fullName evidence="2">NADH dehydrogenase [ubiquinone] 1 alpha subcomplex assembly factor 3</fullName>
    </recommendedName>
</protein>
<proteinExistence type="inferred from homology"/>
<dbReference type="GO" id="GO:0032981">
    <property type="term" value="P:mitochondrial respiratory chain complex I assembly"/>
    <property type="evidence" value="ECO:0007669"/>
    <property type="project" value="InterPro"/>
</dbReference>
<evidence type="ECO:0000313" key="5">
    <source>
        <dbReference type="EMBL" id="KAF0299600.1"/>
    </source>
</evidence>
<dbReference type="InterPro" id="IPR034095">
    <property type="entry name" value="NDUF3"/>
</dbReference>
<keyword evidence="6" id="KW-1185">Reference proteome</keyword>